<dbReference type="AlphaFoldDB" id="A0A0K1EQ96"/>
<feature type="domain" description="Chitin-binding type-2" evidence="1">
    <location>
        <begin position="45"/>
        <end position="105"/>
    </location>
</feature>
<dbReference type="InterPro" id="IPR036508">
    <property type="entry name" value="Chitin-bd_dom_sf"/>
</dbReference>
<gene>
    <name evidence="2" type="ORF">CMC5_070550</name>
</gene>
<dbReference type="PROSITE" id="PS50940">
    <property type="entry name" value="CHIT_BIND_II"/>
    <property type="match status" value="1"/>
</dbReference>
<organism evidence="2 3">
    <name type="scientific">Chondromyces crocatus</name>
    <dbReference type="NCBI Taxonomy" id="52"/>
    <lineage>
        <taxon>Bacteria</taxon>
        <taxon>Pseudomonadati</taxon>
        <taxon>Myxococcota</taxon>
        <taxon>Polyangia</taxon>
        <taxon>Polyangiales</taxon>
        <taxon>Polyangiaceae</taxon>
        <taxon>Chondromyces</taxon>
    </lineage>
</organism>
<dbReference type="GO" id="GO:0008061">
    <property type="term" value="F:chitin binding"/>
    <property type="evidence" value="ECO:0007669"/>
    <property type="project" value="InterPro"/>
</dbReference>
<name>A0A0K1EQ96_CHOCO</name>
<dbReference type="Proteomes" id="UP000067626">
    <property type="component" value="Chromosome"/>
</dbReference>
<dbReference type="SMART" id="SM00494">
    <property type="entry name" value="ChtBD2"/>
    <property type="match status" value="1"/>
</dbReference>
<reference evidence="2 3" key="1">
    <citation type="submission" date="2015-07" db="EMBL/GenBank/DDBJ databases">
        <title>Genome analysis of myxobacterium Chondromyces crocatus Cm c5 reveals a high potential for natural compound synthesis and the genetic basis for the loss of fruiting body formation.</title>
        <authorList>
            <person name="Zaburannyi N."/>
            <person name="Bunk B."/>
            <person name="Maier J."/>
            <person name="Overmann J."/>
            <person name="Mueller R."/>
        </authorList>
    </citation>
    <scope>NUCLEOTIDE SEQUENCE [LARGE SCALE GENOMIC DNA]</scope>
    <source>
        <strain evidence="2 3">Cm c5</strain>
    </source>
</reference>
<dbReference type="InterPro" id="IPR002557">
    <property type="entry name" value="Chitin-bd_dom"/>
</dbReference>
<evidence type="ECO:0000313" key="2">
    <source>
        <dbReference type="EMBL" id="AKT42827.1"/>
    </source>
</evidence>
<sequence>MTGIMIAACLGAGCTVDRAPIEDDLVDEETTTEEATEALLCSAIPPLCAPILSEGQNGFSPNLCNCRFYYECVEGTATLRLCPNKTHFSPVRKQCESPDTAGCFTLPL</sequence>
<dbReference type="KEGG" id="ccro:CMC5_070550"/>
<dbReference type="EMBL" id="CP012159">
    <property type="protein sequence ID" value="AKT42827.1"/>
    <property type="molecule type" value="Genomic_DNA"/>
</dbReference>
<keyword evidence="3" id="KW-1185">Reference proteome</keyword>
<accession>A0A0K1EQ96</accession>
<dbReference type="Pfam" id="PF01607">
    <property type="entry name" value="CBM_14"/>
    <property type="match status" value="1"/>
</dbReference>
<evidence type="ECO:0000313" key="3">
    <source>
        <dbReference type="Proteomes" id="UP000067626"/>
    </source>
</evidence>
<evidence type="ECO:0000259" key="1">
    <source>
        <dbReference type="PROSITE" id="PS50940"/>
    </source>
</evidence>
<proteinExistence type="predicted"/>
<dbReference type="SUPFAM" id="SSF57625">
    <property type="entry name" value="Invertebrate chitin-binding proteins"/>
    <property type="match status" value="1"/>
</dbReference>
<dbReference type="Gene3D" id="2.170.140.10">
    <property type="entry name" value="Chitin binding domain"/>
    <property type="match status" value="1"/>
</dbReference>
<dbReference type="GO" id="GO:0005576">
    <property type="term" value="C:extracellular region"/>
    <property type="evidence" value="ECO:0007669"/>
    <property type="project" value="InterPro"/>
</dbReference>
<protein>
    <recommendedName>
        <fullName evidence="1">Chitin-binding type-2 domain-containing protein</fullName>
    </recommendedName>
</protein>